<accession>A0A1G8FTT0</accession>
<dbReference type="Proteomes" id="UP000198956">
    <property type="component" value="Unassembled WGS sequence"/>
</dbReference>
<dbReference type="RefSeq" id="WP_091261621.1">
    <property type="nucleotide sequence ID" value="NZ_FNDE01000085.1"/>
</dbReference>
<sequence length="94" mass="10490">MQKQLGILAFLQYELRLVEGRMAFAKEAKEAALATEEHDFAKGFASGFASGELFALKKEKETLQQLLRMAEGIDDLFGGETIEEDAIYETVRVS</sequence>
<reference evidence="1 2" key="1">
    <citation type="submission" date="2016-10" db="EMBL/GenBank/DDBJ databases">
        <authorList>
            <person name="de Groot N.N."/>
        </authorList>
    </citation>
    <scope>NUCLEOTIDE SEQUENCE [LARGE SCALE GENOMIC DNA]</scope>
    <source>
        <strain evidence="1 2">L 420-91</strain>
    </source>
</reference>
<name>A0A1G8FTT0_ANETH</name>
<evidence type="ECO:0000313" key="2">
    <source>
        <dbReference type="Proteomes" id="UP000198956"/>
    </source>
</evidence>
<dbReference type="AlphaFoldDB" id="A0A1G8FTT0"/>
<organism evidence="1 2">
    <name type="scientific">Aneurinibacillus thermoaerophilus</name>
    <dbReference type="NCBI Taxonomy" id="143495"/>
    <lineage>
        <taxon>Bacteria</taxon>
        <taxon>Bacillati</taxon>
        <taxon>Bacillota</taxon>
        <taxon>Bacilli</taxon>
        <taxon>Bacillales</taxon>
        <taxon>Paenibacillaceae</taxon>
        <taxon>Aneurinibacillus group</taxon>
        <taxon>Aneurinibacillus</taxon>
    </lineage>
</organism>
<protein>
    <submittedName>
        <fullName evidence="1">Uncharacterized protein</fullName>
    </submittedName>
</protein>
<gene>
    <name evidence="1" type="ORF">SAMN04489735_10853</name>
</gene>
<dbReference type="EMBL" id="FNDE01000085">
    <property type="protein sequence ID" value="SDH85558.1"/>
    <property type="molecule type" value="Genomic_DNA"/>
</dbReference>
<evidence type="ECO:0000313" key="1">
    <source>
        <dbReference type="EMBL" id="SDH85558.1"/>
    </source>
</evidence>
<proteinExistence type="predicted"/>